<comment type="catalytic activity">
    <reaction evidence="2">
        <text>N(4)-acetylcytosine + H2O = cytosine + acetate + H(+)</text>
        <dbReference type="Rhea" id="RHEA:62940"/>
        <dbReference type="ChEBI" id="CHEBI:15377"/>
        <dbReference type="ChEBI" id="CHEBI:15378"/>
        <dbReference type="ChEBI" id="CHEBI:16040"/>
        <dbReference type="ChEBI" id="CHEBI:30089"/>
        <dbReference type="ChEBI" id="CHEBI:146134"/>
        <dbReference type="EC" id="3.5.1.135"/>
    </reaction>
</comment>
<dbReference type="EMBL" id="FMAQ01000001">
    <property type="protein sequence ID" value="SCB72374.1"/>
    <property type="molecule type" value="Genomic_DNA"/>
</dbReference>
<dbReference type="EC" id="3.5.1.135" evidence="2"/>
<dbReference type="GO" id="GO:0016813">
    <property type="term" value="F:hydrolase activity, acting on carbon-nitrogen (but not peptide) bonds, in linear amidines"/>
    <property type="evidence" value="ECO:0007669"/>
    <property type="project" value="UniProtKB-UniRule"/>
</dbReference>
<dbReference type="CDD" id="cd06552">
    <property type="entry name" value="ASCH_yqfb_like"/>
    <property type="match status" value="1"/>
</dbReference>
<feature type="active site" description="Nucleophile" evidence="2">
    <location>
        <position position="23"/>
    </location>
</feature>
<comment type="catalytic activity">
    <reaction evidence="2">
        <text>N(4)-acetylcytidine + H2O = cytidine + acetate + H(+)</text>
        <dbReference type="Rhea" id="RHEA:62932"/>
        <dbReference type="ChEBI" id="CHEBI:15377"/>
        <dbReference type="ChEBI" id="CHEBI:15378"/>
        <dbReference type="ChEBI" id="CHEBI:17562"/>
        <dbReference type="ChEBI" id="CHEBI:30089"/>
        <dbReference type="ChEBI" id="CHEBI:70989"/>
        <dbReference type="EC" id="3.5.1.135"/>
    </reaction>
</comment>
<evidence type="ECO:0000256" key="1">
    <source>
        <dbReference type="ARBA" id="ARBA00022801"/>
    </source>
</evidence>
<dbReference type="SMART" id="SM01022">
    <property type="entry name" value="ASCH"/>
    <property type="match status" value="1"/>
</dbReference>
<evidence type="ECO:0000313" key="4">
    <source>
        <dbReference type="EMBL" id="SCB72374.1"/>
    </source>
</evidence>
<dbReference type="RefSeq" id="WP_091346002.1">
    <property type="nucleotide sequence ID" value="NZ_FMAQ01000001.1"/>
</dbReference>
<dbReference type="InterPro" id="IPR008314">
    <property type="entry name" value="AC4CH"/>
</dbReference>
<keyword evidence="5" id="KW-1185">Reference proteome</keyword>
<keyword evidence="1 2" id="KW-0378">Hydrolase</keyword>
<comment type="function">
    <text evidence="2">Catalyzes the hydrolysis of N(4)-acetylcytidine (ac4C).</text>
</comment>
<feature type="active site" description="Proton donor" evidence="2">
    <location>
        <position position="73"/>
    </location>
</feature>
<protein>
    <recommendedName>
        <fullName evidence="2">N(4)-acetylcytidine amidohydrolase</fullName>
        <shortName evidence="2">ac4C amidohydrolase</shortName>
        <ecNumber evidence="2">3.5.1.135</ecNumber>
    </recommendedName>
</protein>
<dbReference type="GO" id="GO:0005829">
    <property type="term" value="C:cytosol"/>
    <property type="evidence" value="ECO:0007669"/>
    <property type="project" value="TreeGrafter"/>
</dbReference>
<dbReference type="Gene3D" id="2.30.130.30">
    <property type="entry name" value="Hypothetical protein"/>
    <property type="match status" value="1"/>
</dbReference>
<dbReference type="Pfam" id="PF04266">
    <property type="entry name" value="ASCH"/>
    <property type="match status" value="1"/>
</dbReference>
<gene>
    <name evidence="4" type="ORF">GA0061081_10159</name>
</gene>
<dbReference type="NCBIfam" id="NF003443">
    <property type="entry name" value="PRK04980.1"/>
    <property type="match status" value="1"/>
</dbReference>
<dbReference type="PANTHER" id="PTHR38088">
    <property type="entry name" value="UCP029143 FAMILY PROTEIN"/>
    <property type="match status" value="1"/>
</dbReference>
<feature type="domain" description="ASCH" evidence="3">
    <location>
        <begin position="5"/>
        <end position="102"/>
    </location>
</feature>
<comment type="similarity">
    <text evidence="2">Belongs to the N(4)-acetylcytidine amidohydrolase family.</text>
</comment>
<evidence type="ECO:0000313" key="5">
    <source>
        <dbReference type="Proteomes" id="UP000199670"/>
    </source>
</evidence>
<dbReference type="STRING" id="1798182.GA0061081_10159"/>
<dbReference type="Proteomes" id="UP000199670">
    <property type="component" value="Unassembled WGS sequence"/>
</dbReference>
<dbReference type="FunFam" id="2.30.130.30:FF:000001">
    <property type="entry name" value="UPF0267 protein YqfB"/>
    <property type="match status" value="1"/>
</dbReference>
<dbReference type="OrthoDB" id="8590202at2"/>
<organism evidence="4 5">
    <name type="scientific">Gilliamella bombicola</name>
    <dbReference type="NCBI Taxonomy" id="1798182"/>
    <lineage>
        <taxon>Bacteria</taxon>
        <taxon>Pseudomonadati</taxon>
        <taxon>Pseudomonadota</taxon>
        <taxon>Gammaproteobacteria</taxon>
        <taxon>Orbales</taxon>
        <taxon>Orbaceae</taxon>
        <taxon>Gilliamella</taxon>
    </lineage>
</organism>
<dbReference type="InterPro" id="IPR015947">
    <property type="entry name" value="PUA-like_sf"/>
</dbReference>
<dbReference type="PIRSF" id="PIRSF029143">
    <property type="entry name" value="UCP029143"/>
    <property type="match status" value="1"/>
</dbReference>
<dbReference type="HAMAP" id="MF_00684">
    <property type="entry name" value="ac4C_amidohydr"/>
    <property type="match status" value="1"/>
</dbReference>
<sequence length="102" mass="11953">MQNDITFYQRFKSDILAGLKVITIRDNKESHFKAGDKLRVGTFETDEYFCTIKIISVTPVTLEQLTEEHAKQENMTLSELKKVISDIYPNEKYFFVIHFSLL</sequence>
<dbReference type="PANTHER" id="PTHR38088:SF2">
    <property type="entry name" value="UCP029143 FAMILY PROTEIN"/>
    <property type="match status" value="1"/>
</dbReference>
<dbReference type="AlphaFoldDB" id="A0A1C3YQK3"/>
<feature type="active site" description="Proton acceptor" evidence="2">
    <location>
        <position position="20"/>
    </location>
</feature>
<reference evidence="5" key="1">
    <citation type="submission" date="2016-08" db="EMBL/GenBank/DDBJ databases">
        <authorList>
            <person name="Varghese N."/>
            <person name="Submissions Spin"/>
        </authorList>
    </citation>
    <scope>NUCLEOTIDE SEQUENCE [LARGE SCALE GENOMIC DNA]</scope>
    <source>
        <strain evidence="5">R-53248</strain>
    </source>
</reference>
<name>A0A1C3YQK3_9GAMM</name>
<evidence type="ECO:0000256" key="2">
    <source>
        <dbReference type="HAMAP-Rule" id="MF_00684"/>
    </source>
</evidence>
<dbReference type="InterPro" id="IPR007374">
    <property type="entry name" value="ASCH_domain"/>
</dbReference>
<evidence type="ECO:0000259" key="3">
    <source>
        <dbReference type="SMART" id="SM01022"/>
    </source>
</evidence>
<comment type="catalytic activity">
    <reaction evidence="2">
        <text>N(4)-acetyl-2'-deoxycytidine + H2O = 2'-deoxycytidine + acetate + H(+)</text>
        <dbReference type="Rhea" id="RHEA:62936"/>
        <dbReference type="ChEBI" id="CHEBI:15377"/>
        <dbReference type="ChEBI" id="CHEBI:15378"/>
        <dbReference type="ChEBI" id="CHEBI:15698"/>
        <dbReference type="ChEBI" id="CHEBI:30089"/>
        <dbReference type="ChEBI" id="CHEBI:146133"/>
        <dbReference type="EC" id="3.5.1.135"/>
    </reaction>
</comment>
<dbReference type="SUPFAM" id="SSF88697">
    <property type="entry name" value="PUA domain-like"/>
    <property type="match status" value="1"/>
</dbReference>
<accession>A0A1C3YQK3</accession>
<proteinExistence type="inferred from homology"/>